<evidence type="ECO:0000256" key="1">
    <source>
        <dbReference type="SAM" id="MobiDB-lite"/>
    </source>
</evidence>
<evidence type="ECO:0000313" key="3">
    <source>
        <dbReference type="Proteomes" id="UP001159363"/>
    </source>
</evidence>
<evidence type="ECO:0000313" key="2">
    <source>
        <dbReference type="EMBL" id="KAJ8897346.1"/>
    </source>
</evidence>
<reference evidence="2 3" key="1">
    <citation type="submission" date="2023-02" db="EMBL/GenBank/DDBJ databases">
        <title>LHISI_Scaffold_Assembly.</title>
        <authorList>
            <person name="Stuart O.P."/>
            <person name="Cleave R."/>
            <person name="Magrath M.J.L."/>
            <person name="Mikheyev A.S."/>
        </authorList>
    </citation>
    <scope>NUCLEOTIDE SEQUENCE [LARGE SCALE GENOMIC DNA]</scope>
    <source>
        <strain evidence="2">Daus_M_001</strain>
        <tissue evidence="2">Leg muscle</tissue>
    </source>
</reference>
<feature type="compositionally biased region" description="Polar residues" evidence="1">
    <location>
        <begin position="16"/>
        <end position="25"/>
    </location>
</feature>
<name>A0ABQ9IKW8_9NEOP</name>
<protein>
    <submittedName>
        <fullName evidence="2">Uncharacterized protein</fullName>
    </submittedName>
</protein>
<gene>
    <name evidence="2" type="ORF">PR048_002692</name>
</gene>
<keyword evidence="3" id="KW-1185">Reference proteome</keyword>
<dbReference type="Proteomes" id="UP001159363">
    <property type="component" value="Chromosome 1"/>
</dbReference>
<accession>A0ABQ9IKW8</accession>
<organism evidence="2 3">
    <name type="scientific">Dryococelus australis</name>
    <dbReference type="NCBI Taxonomy" id="614101"/>
    <lineage>
        <taxon>Eukaryota</taxon>
        <taxon>Metazoa</taxon>
        <taxon>Ecdysozoa</taxon>
        <taxon>Arthropoda</taxon>
        <taxon>Hexapoda</taxon>
        <taxon>Insecta</taxon>
        <taxon>Pterygota</taxon>
        <taxon>Neoptera</taxon>
        <taxon>Polyneoptera</taxon>
        <taxon>Phasmatodea</taxon>
        <taxon>Verophasmatodea</taxon>
        <taxon>Anareolatae</taxon>
        <taxon>Phasmatidae</taxon>
        <taxon>Eurycanthinae</taxon>
        <taxon>Dryococelus</taxon>
    </lineage>
</organism>
<sequence>MQGRGKREIPEKTRQPAASSGTIPTCENPGATLPGLETVTVAERLACSPPTKAIRVQSPAGPLRIFACGNRAGRCHWSAGLLRDLPFLLPRPFIPTPLHTHLNHPHRLSIPRRKEPSKSLHPLTQPFPLAYPDCLDKQHVKELVQDVQRSPNNGHIMQTLGAIQAHQRRRVGIRGFKNCSVFLKRAAMMSNNMHAVLSGIIHTCGNPGAARLGIEPGSGSPWWEADNLTAQPSRPLDHTVGAAVVKWSDYSPSTKAKPGSIPDRVAPVFSHTGIVTDDAAGRRIYSGVFRFPPPQPCIPAQRHPPLTSPSSALKTVLTSVQISPLRVTLSKTAANDSPVKRAEVKASHRKGKAREVKQLVRGRSDVKRVAAGGLTSFGTQRRAFQSRAGRGGRERAHGPVVRVRVHVCEREWSLALASCSNGKSILSDSGTCDG</sequence>
<feature type="region of interest" description="Disordered" evidence="1">
    <location>
        <begin position="1"/>
        <end position="31"/>
    </location>
</feature>
<feature type="compositionally biased region" description="Basic and acidic residues" evidence="1">
    <location>
        <begin position="1"/>
        <end position="14"/>
    </location>
</feature>
<comment type="caution">
    <text evidence="2">The sequence shown here is derived from an EMBL/GenBank/DDBJ whole genome shotgun (WGS) entry which is preliminary data.</text>
</comment>
<proteinExistence type="predicted"/>
<dbReference type="EMBL" id="JARBHB010000001">
    <property type="protein sequence ID" value="KAJ8897346.1"/>
    <property type="molecule type" value="Genomic_DNA"/>
</dbReference>